<keyword evidence="11" id="KW-1185">Reference proteome</keyword>
<comment type="subcellular location">
    <subcellularLocation>
        <location evidence="1">Membrane</location>
        <topology evidence="1">Multi-pass membrane protein</topology>
    </subcellularLocation>
</comment>
<dbReference type="GO" id="GO:0016020">
    <property type="term" value="C:membrane"/>
    <property type="evidence" value="ECO:0007669"/>
    <property type="project" value="UniProtKB-SubCell"/>
</dbReference>
<dbReference type="OrthoDB" id="6617147at2759"/>
<evidence type="ECO:0000256" key="5">
    <source>
        <dbReference type="ARBA" id="ARBA00022989"/>
    </source>
</evidence>
<dbReference type="EMBL" id="VTPC01085342">
    <property type="protein sequence ID" value="KAF2887062.1"/>
    <property type="molecule type" value="Genomic_DNA"/>
</dbReference>
<protein>
    <submittedName>
        <fullName evidence="10">Uncharacterized protein</fullName>
    </submittedName>
</protein>
<reference evidence="10" key="1">
    <citation type="submission" date="2019-08" db="EMBL/GenBank/DDBJ databases">
        <title>The genome of the North American firefly Photinus pyralis.</title>
        <authorList>
            <consortium name="Photinus pyralis genome working group"/>
            <person name="Fallon T.R."/>
            <person name="Sander Lower S.E."/>
            <person name="Weng J.-K."/>
        </authorList>
    </citation>
    <scope>NUCLEOTIDE SEQUENCE</scope>
    <source>
        <strain evidence="10">TRF0915ILg1</strain>
        <tissue evidence="10">Whole body</tissue>
    </source>
</reference>
<accession>A0A8K0CMZ5</accession>
<keyword evidence="6 9" id="KW-0472">Membrane</keyword>
<evidence type="ECO:0000256" key="8">
    <source>
        <dbReference type="ARBA" id="ARBA00023224"/>
    </source>
</evidence>
<keyword evidence="3 9" id="KW-0812">Transmembrane</keyword>
<evidence type="ECO:0000256" key="3">
    <source>
        <dbReference type="ARBA" id="ARBA00022692"/>
    </source>
</evidence>
<dbReference type="GO" id="GO:0005549">
    <property type="term" value="F:odorant binding"/>
    <property type="evidence" value="ECO:0007669"/>
    <property type="project" value="InterPro"/>
</dbReference>
<gene>
    <name evidence="10" type="ORF">ILUMI_19111</name>
</gene>
<evidence type="ECO:0000313" key="10">
    <source>
        <dbReference type="EMBL" id="KAF2887062.1"/>
    </source>
</evidence>
<evidence type="ECO:0000256" key="2">
    <source>
        <dbReference type="ARBA" id="ARBA00022606"/>
    </source>
</evidence>
<evidence type="ECO:0000256" key="1">
    <source>
        <dbReference type="ARBA" id="ARBA00004141"/>
    </source>
</evidence>
<organism evidence="10 11">
    <name type="scientific">Ignelater luminosus</name>
    <name type="common">Cucubano</name>
    <name type="synonym">Pyrophorus luminosus</name>
    <dbReference type="NCBI Taxonomy" id="2038154"/>
    <lineage>
        <taxon>Eukaryota</taxon>
        <taxon>Metazoa</taxon>
        <taxon>Ecdysozoa</taxon>
        <taxon>Arthropoda</taxon>
        <taxon>Hexapoda</taxon>
        <taxon>Insecta</taxon>
        <taxon>Pterygota</taxon>
        <taxon>Neoptera</taxon>
        <taxon>Endopterygota</taxon>
        <taxon>Coleoptera</taxon>
        <taxon>Polyphaga</taxon>
        <taxon>Elateriformia</taxon>
        <taxon>Elateroidea</taxon>
        <taxon>Elateridae</taxon>
        <taxon>Agrypninae</taxon>
        <taxon>Pyrophorini</taxon>
        <taxon>Ignelater</taxon>
    </lineage>
</organism>
<comment type="caution">
    <text evidence="10">The sequence shown here is derived from an EMBL/GenBank/DDBJ whole genome shotgun (WGS) entry which is preliminary data.</text>
</comment>
<feature type="transmembrane region" description="Helical" evidence="9">
    <location>
        <begin position="21"/>
        <end position="42"/>
    </location>
</feature>
<dbReference type="AlphaFoldDB" id="A0A8K0CMZ5"/>
<dbReference type="InterPro" id="IPR004117">
    <property type="entry name" value="7tm6_olfct_rcpt"/>
</dbReference>
<evidence type="ECO:0000256" key="6">
    <source>
        <dbReference type="ARBA" id="ARBA00023136"/>
    </source>
</evidence>
<feature type="non-terminal residue" evidence="10">
    <location>
        <position position="1"/>
    </location>
</feature>
<evidence type="ECO:0000256" key="7">
    <source>
        <dbReference type="ARBA" id="ARBA00023170"/>
    </source>
</evidence>
<evidence type="ECO:0000256" key="9">
    <source>
        <dbReference type="SAM" id="Phobius"/>
    </source>
</evidence>
<dbReference type="Proteomes" id="UP000801492">
    <property type="component" value="Unassembled WGS sequence"/>
</dbReference>
<keyword evidence="2" id="KW-0716">Sensory transduction</keyword>
<keyword evidence="4" id="KW-0552">Olfaction</keyword>
<name>A0A8K0CMZ5_IGNLU</name>
<dbReference type="GO" id="GO:0004984">
    <property type="term" value="F:olfactory receptor activity"/>
    <property type="evidence" value="ECO:0007669"/>
    <property type="project" value="InterPro"/>
</dbReference>
<evidence type="ECO:0000256" key="4">
    <source>
        <dbReference type="ARBA" id="ARBA00022725"/>
    </source>
</evidence>
<sequence>MYMDKARYGTADAQDKTCFGTYLAVMVGAAMCYVLPVAYTVIKRTTSIDPQDWVFGFGPITVLNGSQLHGESSYTQSDKIDVSLIGWKYLESELHSIVRYHLSIIEIAADLEDIFSYAMMSVYLFTLAILCFEVYRAAM</sequence>
<proteinExistence type="predicted"/>
<dbReference type="GO" id="GO:0007165">
    <property type="term" value="P:signal transduction"/>
    <property type="evidence" value="ECO:0007669"/>
    <property type="project" value="UniProtKB-KW"/>
</dbReference>
<keyword evidence="8" id="KW-0807">Transducer</keyword>
<keyword evidence="7" id="KW-0675">Receptor</keyword>
<keyword evidence="5 9" id="KW-1133">Transmembrane helix</keyword>
<feature type="transmembrane region" description="Helical" evidence="9">
    <location>
        <begin position="114"/>
        <end position="135"/>
    </location>
</feature>
<dbReference type="Pfam" id="PF02949">
    <property type="entry name" value="7tm_6"/>
    <property type="match status" value="1"/>
</dbReference>
<evidence type="ECO:0000313" key="11">
    <source>
        <dbReference type="Proteomes" id="UP000801492"/>
    </source>
</evidence>